<dbReference type="EMBL" id="KZ671082">
    <property type="protein sequence ID" value="PPR81899.1"/>
    <property type="molecule type" value="Genomic_DNA"/>
</dbReference>
<reference evidence="3 4" key="1">
    <citation type="submission" date="2015-01" db="EMBL/GenBank/DDBJ databases">
        <title>Genome of allotetraploid Gossypium barbadense reveals genomic plasticity and fiber elongation in cotton evolution.</title>
        <authorList>
            <person name="Chen X."/>
            <person name="Liu X."/>
            <person name="Zhao B."/>
            <person name="Zheng H."/>
            <person name="Hu Y."/>
            <person name="Lu G."/>
            <person name="Yang C."/>
            <person name="Chen J."/>
            <person name="Shan C."/>
            <person name="Zhang L."/>
            <person name="Zhou Y."/>
            <person name="Wang L."/>
            <person name="Guo W."/>
            <person name="Bai Y."/>
            <person name="Ruan J."/>
            <person name="Shangguan X."/>
            <person name="Mao Y."/>
            <person name="Jiang J."/>
            <person name="Zhu Y."/>
            <person name="Lei J."/>
            <person name="Kang H."/>
            <person name="Chen S."/>
            <person name="He X."/>
            <person name="Wang R."/>
            <person name="Wang Y."/>
            <person name="Chen J."/>
            <person name="Wang L."/>
            <person name="Yu S."/>
            <person name="Wang B."/>
            <person name="Wei J."/>
            <person name="Song S."/>
            <person name="Lu X."/>
            <person name="Gao Z."/>
            <person name="Gu W."/>
            <person name="Deng X."/>
            <person name="Ma D."/>
            <person name="Wang S."/>
            <person name="Liang W."/>
            <person name="Fang L."/>
            <person name="Cai C."/>
            <person name="Zhu X."/>
            <person name="Zhou B."/>
            <person name="Zhang Y."/>
            <person name="Chen Z."/>
            <person name="Xu S."/>
            <person name="Zhu R."/>
            <person name="Wang S."/>
            <person name="Zhang T."/>
            <person name="Zhao G."/>
        </authorList>
    </citation>
    <scope>NUCLEOTIDE SEQUENCE [LARGE SCALE GENOMIC DNA]</scope>
    <source>
        <strain evidence="4">cv. Xinhai21</strain>
        <tissue evidence="3">Leaf</tissue>
    </source>
</reference>
<sequence>MSTQPQQPVVVLPNTGQAPPSHNHSDGSFGTVFIVLAVIIVISAIACFLGRLCNRGKNQTKPSDHNHNFGPKERDVELGFDGRVPAAKPGQAPPSHNHSDGSFGTVFIVLAVIIVISAIACFLGRLCNRGKNQTKPSDHNHNFGPKERDVELGFDGRVPAAKPGEHDGDPSKGFKMPGNGDHRDPTEIRMPGNGDPTGIGMPGNGAPTGIRIPGNRDPTRIRIPGNQGPTEFRIAGLKPGDDGALKPDA</sequence>
<keyword evidence="2" id="KW-0472">Membrane</keyword>
<feature type="transmembrane region" description="Helical" evidence="2">
    <location>
        <begin position="29"/>
        <end position="49"/>
    </location>
</feature>
<dbReference type="Proteomes" id="UP000239757">
    <property type="component" value="Unassembled WGS sequence"/>
</dbReference>
<evidence type="ECO:0000313" key="3">
    <source>
        <dbReference type="EMBL" id="PPR81899.1"/>
    </source>
</evidence>
<feature type="compositionally biased region" description="Basic and acidic residues" evidence="1">
    <location>
        <begin position="163"/>
        <end position="172"/>
    </location>
</feature>
<organism evidence="3 4">
    <name type="scientific">Gossypium barbadense</name>
    <name type="common">Sea Island cotton</name>
    <name type="synonym">Hibiscus barbadensis</name>
    <dbReference type="NCBI Taxonomy" id="3634"/>
    <lineage>
        <taxon>Eukaryota</taxon>
        <taxon>Viridiplantae</taxon>
        <taxon>Streptophyta</taxon>
        <taxon>Embryophyta</taxon>
        <taxon>Tracheophyta</taxon>
        <taxon>Spermatophyta</taxon>
        <taxon>Magnoliopsida</taxon>
        <taxon>eudicotyledons</taxon>
        <taxon>Gunneridae</taxon>
        <taxon>Pentapetalae</taxon>
        <taxon>rosids</taxon>
        <taxon>malvids</taxon>
        <taxon>Malvales</taxon>
        <taxon>Malvaceae</taxon>
        <taxon>Malvoideae</taxon>
        <taxon>Gossypium</taxon>
    </lineage>
</organism>
<feature type="compositionally biased region" description="Polar residues" evidence="1">
    <location>
        <begin position="14"/>
        <end position="23"/>
    </location>
</feature>
<keyword evidence="2" id="KW-0812">Transmembrane</keyword>
<dbReference type="PANTHER" id="PTHR33429:SF7">
    <property type="entry name" value="OS02G0708000 PROTEIN"/>
    <property type="match status" value="1"/>
</dbReference>
<protein>
    <submittedName>
        <fullName evidence="3">Uncharacterized protein</fullName>
    </submittedName>
</protein>
<feature type="compositionally biased region" description="Basic and acidic residues" evidence="1">
    <location>
        <begin position="239"/>
        <end position="249"/>
    </location>
</feature>
<dbReference type="PANTHER" id="PTHR33429">
    <property type="entry name" value="OS02G0708000 PROTEIN-RELATED"/>
    <property type="match status" value="1"/>
</dbReference>
<accession>A0A2P5VST9</accession>
<keyword evidence="2" id="KW-1133">Transmembrane helix</keyword>
<name>A0A2P5VST9_GOSBA</name>
<proteinExistence type="predicted"/>
<dbReference type="OrthoDB" id="1906668at2759"/>
<evidence type="ECO:0000313" key="4">
    <source>
        <dbReference type="Proteomes" id="UP000239757"/>
    </source>
</evidence>
<gene>
    <name evidence="3" type="ORF">GOBAR_AA38818</name>
</gene>
<feature type="transmembrane region" description="Helical" evidence="2">
    <location>
        <begin position="103"/>
        <end position="126"/>
    </location>
</feature>
<feature type="region of interest" description="Disordered" evidence="1">
    <location>
        <begin position="1"/>
        <end position="23"/>
    </location>
</feature>
<evidence type="ECO:0000256" key="2">
    <source>
        <dbReference type="SAM" id="Phobius"/>
    </source>
</evidence>
<evidence type="ECO:0000256" key="1">
    <source>
        <dbReference type="SAM" id="MobiDB-lite"/>
    </source>
</evidence>
<feature type="region of interest" description="Disordered" evidence="1">
    <location>
        <begin position="158"/>
        <end position="249"/>
    </location>
</feature>
<dbReference type="AlphaFoldDB" id="A0A2P5VST9"/>